<dbReference type="OrthoDB" id="2444174at2759"/>
<sequence length="422" mass="47496">MLLSLRPARTPWRQLVTPALTRLSRRAHSDRNEHQHDHAIPFDWGENNSFDGQETVRSENSTITPSEAYIFKSIFEEIATGRMPQSRRQGFRYNGKSEDQSGSDLSPRKHKGSLARSIVEQARINEFREKFLVRYPPYLQAAAKMALRMFDAKPGTPDKESTQKLTETDEKVLEEAAKYEAARTDERIRVEALMKGCATDVALWQIMEDEVFSLPCKLGIVQGEQRGHGTKAVVTAVVGAKKRGRSPKKVVDAKRTAGEDDATKGAPVKADSQKLSMDVHGPLYPHFLELGLDLFDNLFARPSPYALQILPRIKALGLCSYVLGVSTPFYVRLARIHWNRYGDAATALDVLQELSDSGLYVDVDVMSLLTQIRDNLHGCTWGAQGPFVMKMMEFPPYDGSLTRRLEKMLDEVKKTLQQDVAQ</sequence>
<dbReference type="InterPro" id="IPR040009">
    <property type="entry name" value="Mtf2/C5D6.12-like"/>
</dbReference>
<proteinExistence type="predicted"/>
<dbReference type="STRING" id="268505.A0A2A9PBA0"/>
<dbReference type="Proteomes" id="UP000037136">
    <property type="component" value="Unassembled WGS sequence"/>
</dbReference>
<feature type="compositionally biased region" description="Basic and acidic residues" evidence="1">
    <location>
        <begin position="27"/>
        <end position="40"/>
    </location>
</feature>
<protein>
    <recommendedName>
        <fullName evidence="2">Mtf2-like C-terminal domain-containing protein</fullName>
    </recommendedName>
</protein>
<evidence type="ECO:0000313" key="4">
    <source>
        <dbReference type="Proteomes" id="UP000037136"/>
    </source>
</evidence>
<dbReference type="EMBL" id="LAZP02000267">
    <property type="protein sequence ID" value="PFH58689.1"/>
    <property type="molecule type" value="Genomic_DNA"/>
</dbReference>
<feature type="region of interest" description="Disordered" evidence="1">
    <location>
        <begin position="246"/>
        <end position="269"/>
    </location>
</feature>
<dbReference type="AlphaFoldDB" id="A0A2A9PBA0"/>
<keyword evidence="4" id="KW-1185">Reference proteome</keyword>
<feature type="compositionally biased region" description="Basic and acidic residues" evidence="1">
    <location>
        <begin position="249"/>
        <end position="263"/>
    </location>
</feature>
<feature type="domain" description="Mtf2-like C-terminal" evidence="2">
    <location>
        <begin position="191"/>
        <end position="382"/>
    </location>
</feature>
<organism evidence="3 4">
    <name type="scientific">Ophiocordyceps unilateralis</name>
    <name type="common">Zombie-ant fungus</name>
    <name type="synonym">Torrubia unilateralis</name>
    <dbReference type="NCBI Taxonomy" id="268505"/>
    <lineage>
        <taxon>Eukaryota</taxon>
        <taxon>Fungi</taxon>
        <taxon>Dikarya</taxon>
        <taxon>Ascomycota</taxon>
        <taxon>Pezizomycotina</taxon>
        <taxon>Sordariomycetes</taxon>
        <taxon>Hypocreomycetidae</taxon>
        <taxon>Hypocreales</taxon>
        <taxon>Ophiocordycipitaceae</taxon>
        <taxon>Ophiocordyceps</taxon>
    </lineage>
</organism>
<name>A0A2A9PBA0_OPHUN</name>
<dbReference type="PANTHER" id="PTHR39468:SF1">
    <property type="entry name" value="MTF2-LIKE C-TERMINAL DOMAIN-CONTAINING PROTEIN"/>
    <property type="match status" value="1"/>
</dbReference>
<feature type="region of interest" description="Disordered" evidence="1">
    <location>
        <begin position="85"/>
        <end position="115"/>
    </location>
</feature>
<evidence type="ECO:0000259" key="2">
    <source>
        <dbReference type="Pfam" id="PF19189"/>
    </source>
</evidence>
<evidence type="ECO:0000313" key="3">
    <source>
        <dbReference type="EMBL" id="PFH58689.1"/>
    </source>
</evidence>
<dbReference type="InterPro" id="IPR043837">
    <property type="entry name" value="Mtf2-like_C"/>
</dbReference>
<dbReference type="PANTHER" id="PTHR39468">
    <property type="entry name" value="CHROMOSOME 7, WHOLE GENOME SHOTGUN SEQUENCE"/>
    <property type="match status" value="1"/>
</dbReference>
<reference evidence="3 4" key="2">
    <citation type="journal article" date="2017" name="Sci. Rep.">
        <title>Ant-infecting Ophiocordyceps genomes reveal a high diversity of potential behavioral manipulation genes and a possible major role for enterotoxins.</title>
        <authorList>
            <person name="de Bekker C."/>
            <person name="Ohm R.A."/>
            <person name="Evans H.C."/>
            <person name="Brachmann A."/>
            <person name="Hughes D.P."/>
        </authorList>
    </citation>
    <scope>NUCLEOTIDE SEQUENCE [LARGE SCALE GENOMIC DNA]</scope>
    <source>
        <strain evidence="3 4">SC16a</strain>
    </source>
</reference>
<accession>A0A2A9PBA0</accession>
<dbReference type="GO" id="GO:0005739">
    <property type="term" value="C:mitochondrion"/>
    <property type="evidence" value="ECO:0007669"/>
    <property type="project" value="InterPro"/>
</dbReference>
<reference evidence="3 4" key="1">
    <citation type="journal article" date="2015" name="BMC Genomics">
        <title>Gene expression during zombie ant biting behavior reflects the complexity underlying fungal parasitic behavioral manipulation.</title>
        <authorList>
            <person name="de Bekker C."/>
            <person name="Ohm R.A."/>
            <person name="Loreto R.G."/>
            <person name="Sebastian A."/>
            <person name="Albert I."/>
            <person name="Merrow M."/>
            <person name="Brachmann A."/>
            <person name="Hughes D.P."/>
        </authorList>
    </citation>
    <scope>NUCLEOTIDE SEQUENCE [LARGE SCALE GENOMIC DNA]</scope>
    <source>
        <strain evidence="3 4">SC16a</strain>
    </source>
</reference>
<evidence type="ECO:0000256" key="1">
    <source>
        <dbReference type="SAM" id="MobiDB-lite"/>
    </source>
</evidence>
<comment type="caution">
    <text evidence="3">The sequence shown here is derived from an EMBL/GenBank/DDBJ whole genome shotgun (WGS) entry which is preliminary data.</text>
</comment>
<gene>
    <name evidence="3" type="ORF">XA68_13344</name>
</gene>
<feature type="region of interest" description="Disordered" evidence="1">
    <location>
        <begin position="26"/>
        <end position="53"/>
    </location>
</feature>
<dbReference type="Pfam" id="PF19189">
    <property type="entry name" value="Mtf2"/>
    <property type="match status" value="1"/>
</dbReference>